<feature type="transmembrane region" description="Helical" evidence="2">
    <location>
        <begin position="51"/>
        <end position="76"/>
    </location>
</feature>
<keyword evidence="2" id="KW-0812">Transmembrane</keyword>
<keyword evidence="2" id="KW-0472">Membrane</keyword>
<dbReference type="Proteomes" id="UP000053477">
    <property type="component" value="Unassembled WGS sequence"/>
</dbReference>
<feature type="region of interest" description="Disordered" evidence="1">
    <location>
        <begin position="318"/>
        <end position="349"/>
    </location>
</feature>
<accession>A0A0H2S631</accession>
<evidence type="ECO:0000313" key="5">
    <source>
        <dbReference type="Proteomes" id="UP000053477"/>
    </source>
</evidence>
<reference evidence="4 5" key="1">
    <citation type="submission" date="2015-04" db="EMBL/GenBank/DDBJ databases">
        <title>Complete genome sequence of Schizopora paradoxa KUC8140, a cosmopolitan wood degrader in East Asia.</title>
        <authorList>
            <consortium name="DOE Joint Genome Institute"/>
            <person name="Min B."/>
            <person name="Park H."/>
            <person name="Jang Y."/>
            <person name="Kim J.-J."/>
            <person name="Kim K.H."/>
            <person name="Pangilinan J."/>
            <person name="Lipzen A."/>
            <person name="Riley R."/>
            <person name="Grigoriev I.V."/>
            <person name="Spatafora J.W."/>
            <person name="Choi I.-G."/>
        </authorList>
    </citation>
    <scope>NUCLEOTIDE SEQUENCE [LARGE SCALE GENOMIC DNA]</scope>
    <source>
        <strain evidence="4 5">KUC8140</strain>
    </source>
</reference>
<dbReference type="OrthoDB" id="3263055at2759"/>
<organism evidence="4 5">
    <name type="scientific">Schizopora paradoxa</name>
    <dbReference type="NCBI Taxonomy" id="27342"/>
    <lineage>
        <taxon>Eukaryota</taxon>
        <taxon>Fungi</taxon>
        <taxon>Dikarya</taxon>
        <taxon>Basidiomycota</taxon>
        <taxon>Agaricomycotina</taxon>
        <taxon>Agaricomycetes</taxon>
        <taxon>Hymenochaetales</taxon>
        <taxon>Schizoporaceae</taxon>
        <taxon>Schizopora</taxon>
    </lineage>
</organism>
<dbReference type="PANTHER" id="PTHR40465">
    <property type="entry name" value="CHROMOSOME 1, WHOLE GENOME SHOTGUN SEQUENCE"/>
    <property type="match status" value="1"/>
</dbReference>
<feature type="transmembrane region" description="Helical" evidence="2">
    <location>
        <begin position="122"/>
        <end position="144"/>
    </location>
</feature>
<protein>
    <recommendedName>
        <fullName evidence="3">DUF6534 domain-containing protein</fullName>
    </recommendedName>
</protein>
<name>A0A0H2S631_9AGAM</name>
<feature type="transmembrane region" description="Helical" evidence="2">
    <location>
        <begin position="88"/>
        <end position="110"/>
    </location>
</feature>
<feature type="transmembrane region" description="Helical" evidence="2">
    <location>
        <begin position="230"/>
        <end position="251"/>
    </location>
</feature>
<proteinExistence type="predicted"/>
<dbReference type="AlphaFoldDB" id="A0A0H2S631"/>
<sequence length="349" mass="38719">MSSPAALPALDNTMGALYVGVLLAMGLWGVSSLQMYYYFNRYSKDDYRLKLLVVLVWLLDTAHQALISHTAYSYLITNYANPVYLGHIVRSLVVMVQFSAFICLAVQLFLVQRVWALSHRNIPVTVILLLLVTGEFISTTLYFARAIQFELFSELPEIFNISRSINILGAASDVAIALTLIFLLQRSRTGFSRSETIITKLVIFTINTGLLTSGCAVMSLITITVFPNNFIYITFFVLISKLYTNTLFATLNARKSTRGGLPDDTENGLTSSTINNVSMSRMRPRAYDVEAVNTMKASQLASQRGGILSIKVDTETTNDVVRPTTGSRERKDSSSDSDSAYPYEAKLAL</sequence>
<feature type="transmembrane region" description="Helical" evidence="2">
    <location>
        <begin position="197"/>
        <end position="224"/>
    </location>
</feature>
<feature type="transmembrane region" description="Helical" evidence="2">
    <location>
        <begin position="164"/>
        <end position="185"/>
    </location>
</feature>
<feature type="domain" description="DUF6534" evidence="3">
    <location>
        <begin position="170"/>
        <end position="256"/>
    </location>
</feature>
<dbReference type="Pfam" id="PF20152">
    <property type="entry name" value="DUF6534"/>
    <property type="match status" value="1"/>
</dbReference>
<keyword evidence="2" id="KW-1133">Transmembrane helix</keyword>
<dbReference type="EMBL" id="KQ085979">
    <property type="protein sequence ID" value="KLO12346.1"/>
    <property type="molecule type" value="Genomic_DNA"/>
</dbReference>
<dbReference type="PANTHER" id="PTHR40465:SF1">
    <property type="entry name" value="DUF6534 DOMAIN-CONTAINING PROTEIN"/>
    <property type="match status" value="1"/>
</dbReference>
<evidence type="ECO:0000259" key="3">
    <source>
        <dbReference type="Pfam" id="PF20152"/>
    </source>
</evidence>
<gene>
    <name evidence="4" type="ORF">SCHPADRAFT_905150</name>
</gene>
<dbReference type="STRING" id="27342.A0A0H2S631"/>
<evidence type="ECO:0000256" key="2">
    <source>
        <dbReference type="SAM" id="Phobius"/>
    </source>
</evidence>
<evidence type="ECO:0000313" key="4">
    <source>
        <dbReference type="EMBL" id="KLO12346.1"/>
    </source>
</evidence>
<evidence type="ECO:0000256" key="1">
    <source>
        <dbReference type="SAM" id="MobiDB-lite"/>
    </source>
</evidence>
<keyword evidence="5" id="KW-1185">Reference proteome</keyword>
<feature type="transmembrane region" description="Helical" evidence="2">
    <location>
        <begin position="16"/>
        <end position="39"/>
    </location>
</feature>
<dbReference type="InterPro" id="IPR045339">
    <property type="entry name" value="DUF6534"/>
</dbReference>
<dbReference type="InParanoid" id="A0A0H2S631"/>